<evidence type="ECO:0000256" key="8">
    <source>
        <dbReference type="ARBA" id="ARBA00022857"/>
    </source>
</evidence>
<evidence type="ECO:0000256" key="5">
    <source>
        <dbReference type="ARBA" id="ARBA00022679"/>
    </source>
</evidence>
<feature type="domain" description="SAM-dependent MTase TRM10-type" evidence="19">
    <location>
        <begin position="369"/>
        <end position="570"/>
    </location>
</feature>
<organism evidence="20 21">
    <name type="scientific">Oikopleura dioica</name>
    <name type="common">Tunicate</name>
    <dbReference type="NCBI Taxonomy" id="34765"/>
    <lineage>
        <taxon>Eukaryota</taxon>
        <taxon>Metazoa</taxon>
        <taxon>Chordata</taxon>
        <taxon>Tunicata</taxon>
        <taxon>Appendicularia</taxon>
        <taxon>Copelata</taxon>
        <taxon>Oikopleuridae</taxon>
        <taxon>Oikopleura</taxon>
    </lineage>
</organism>
<dbReference type="InterPro" id="IPR035587">
    <property type="entry name" value="DUS-like_FMN-bd"/>
</dbReference>
<evidence type="ECO:0000256" key="15">
    <source>
        <dbReference type="ARBA" id="ARBA00048434"/>
    </source>
</evidence>
<evidence type="ECO:0000256" key="7">
    <source>
        <dbReference type="ARBA" id="ARBA00022694"/>
    </source>
</evidence>
<gene>
    <name evidence="20" type="ORF">GSOID_T00003922001</name>
</gene>
<keyword evidence="3" id="KW-0285">Flavoprotein</keyword>
<evidence type="ECO:0000256" key="18">
    <source>
        <dbReference type="SAM" id="MobiDB-lite"/>
    </source>
</evidence>
<comment type="catalytic activity">
    <reaction evidence="13">
        <text>5,6-dihydrouridine(17) in tRNA + NAD(+) = uridine(17) in tRNA + NADH + H(+)</text>
        <dbReference type="Rhea" id="RHEA:53372"/>
        <dbReference type="Rhea" id="RHEA-COMP:13541"/>
        <dbReference type="Rhea" id="RHEA-COMP:13542"/>
        <dbReference type="ChEBI" id="CHEBI:15378"/>
        <dbReference type="ChEBI" id="CHEBI:57540"/>
        <dbReference type="ChEBI" id="CHEBI:57945"/>
        <dbReference type="ChEBI" id="CHEBI:65315"/>
        <dbReference type="ChEBI" id="CHEBI:74443"/>
        <dbReference type="EC" id="1.3.1.88"/>
    </reaction>
    <physiologicalReaction direction="right-to-left" evidence="13">
        <dbReference type="Rhea" id="RHEA:53374"/>
    </physiologicalReaction>
</comment>
<feature type="compositionally biased region" description="Basic and acidic residues" evidence="18">
    <location>
        <begin position="317"/>
        <end position="345"/>
    </location>
</feature>
<evidence type="ECO:0000256" key="6">
    <source>
        <dbReference type="ARBA" id="ARBA00022691"/>
    </source>
</evidence>
<evidence type="ECO:0000256" key="10">
    <source>
        <dbReference type="ARBA" id="ARBA00023027"/>
    </source>
</evidence>
<evidence type="ECO:0000256" key="14">
    <source>
        <dbReference type="ARBA" id="ARBA00047652"/>
    </source>
</evidence>
<keyword evidence="4" id="KW-0288">FMN</keyword>
<dbReference type="Gene3D" id="3.20.20.70">
    <property type="entry name" value="Aldolase class I"/>
    <property type="match status" value="1"/>
</dbReference>
<evidence type="ECO:0000256" key="9">
    <source>
        <dbReference type="ARBA" id="ARBA00023002"/>
    </source>
</evidence>
<accession>E4XTW1</accession>
<keyword evidence="10" id="KW-0520">NAD</keyword>
<dbReference type="PANTHER" id="PTHR11082">
    <property type="entry name" value="TRNA-DIHYDROURIDINE SYNTHASE"/>
    <property type="match status" value="1"/>
</dbReference>
<keyword evidence="2" id="KW-0489">Methyltransferase</keyword>
<evidence type="ECO:0000256" key="3">
    <source>
        <dbReference type="ARBA" id="ARBA00022630"/>
    </source>
</evidence>
<dbReference type="InterPro" id="IPR038459">
    <property type="entry name" value="MT_TRM10-typ_sf"/>
</dbReference>
<dbReference type="GO" id="GO:0032259">
    <property type="term" value="P:methylation"/>
    <property type="evidence" value="ECO:0007669"/>
    <property type="project" value="UniProtKB-KW"/>
</dbReference>
<evidence type="ECO:0000256" key="11">
    <source>
        <dbReference type="ARBA" id="ARBA00038313"/>
    </source>
</evidence>
<evidence type="ECO:0000256" key="17">
    <source>
        <dbReference type="ARBA" id="ARBA00049467"/>
    </source>
</evidence>
<comment type="cofactor">
    <cofactor evidence="1">
        <name>FMN</name>
        <dbReference type="ChEBI" id="CHEBI:58210"/>
    </cofactor>
</comment>
<reference evidence="20 21" key="1">
    <citation type="journal article" date="2010" name="Science">
        <title>Plasticity of animal genome architecture unmasked by rapid evolution of a pelagic tunicate.</title>
        <authorList>
            <person name="Denoeud F."/>
            <person name="Henriet S."/>
            <person name="Mungpakdee S."/>
            <person name="Aury J.M."/>
            <person name="Da Silva C."/>
            <person name="Brinkmann H."/>
            <person name="Mikhaleva J."/>
            <person name="Olsen L.C."/>
            <person name="Jubin C."/>
            <person name="Canestro C."/>
            <person name="Bouquet J.M."/>
            <person name="Danks G."/>
            <person name="Poulain J."/>
            <person name="Campsteijn C."/>
            <person name="Adamski M."/>
            <person name="Cross I."/>
            <person name="Yadetie F."/>
            <person name="Muffato M."/>
            <person name="Louis A."/>
            <person name="Butcher S."/>
            <person name="Tsagkogeorga G."/>
            <person name="Konrad A."/>
            <person name="Singh S."/>
            <person name="Jensen M.F."/>
            <person name="Cong E.H."/>
            <person name="Eikeseth-Otteraa H."/>
            <person name="Noel B."/>
            <person name="Anthouard V."/>
            <person name="Porcel B.M."/>
            <person name="Kachouri-Lafond R."/>
            <person name="Nishino A."/>
            <person name="Ugolini M."/>
            <person name="Chourrout P."/>
            <person name="Nishida H."/>
            <person name="Aasland R."/>
            <person name="Huzurbazar S."/>
            <person name="Westhof E."/>
            <person name="Delsuc F."/>
            <person name="Lehrach H."/>
            <person name="Reinhardt R."/>
            <person name="Weissenbach J."/>
            <person name="Roy S.W."/>
            <person name="Artiguenave F."/>
            <person name="Postlethwait J.H."/>
            <person name="Manak J.R."/>
            <person name="Thompson E.M."/>
            <person name="Jaillon O."/>
            <person name="Du Pasquier L."/>
            <person name="Boudinot P."/>
            <person name="Liberles D.A."/>
            <person name="Volff J.N."/>
            <person name="Philippe H."/>
            <person name="Lenhard B."/>
            <person name="Roest Crollius H."/>
            <person name="Wincker P."/>
            <person name="Chourrout D."/>
        </authorList>
    </citation>
    <scope>NUCLEOTIDE SEQUENCE [LARGE SCALE GENOMIC DNA]</scope>
</reference>
<dbReference type="PANTHER" id="PTHR11082:SF5">
    <property type="entry name" value="TRNA-DIHYDROURIDINE(16_17) SYNTHASE [NAD(P)(+)]-LIKE"/>
    <property type="match status" value="1"/>
</dbReference>
<dbReference type="Gene3D" id="3.40.1280.30">
    <property type="match status" value="1"/>
</dbReference>
<comment type="function">
    <text evidence="12">S-adenosyl-L-methionine-dependent guanine N(1)-methyltransferase that catalyzes the formation of N(1)-methylguanine at position 9 (m1G9) in tRNAs. Probably not able to catalyze formation of N(1)-methyladenine at position 9 (m1A9) in tRNAs.</text>
</comment>
<evidence type="ECO:0000259" key="19">
    <source>
        <dbReference type="PROSITE" id="PS51675"/>
    </source>
</evidence>
<keyword evidence="8" id="KW-0521">NADP</keyword>
<dbReference type="GO" id="GO:0017150">
    <property type="term" value="F:tRNA dihydrouridine synthase activity"/>
    <property type="evidence" value="ECO:0007669"/>
    <property type="project" value="InterPro"/>
</dbReference>
<keyword evidence="9" id="KW-0560">Oxidoreductase</keyword>
<dbReference type="InterPro" id="IPR013785">
    <property type="entry name" value="Aldolase_TIM"/>
</dbReference>
<feature type="compositionally biased region" description="Basic and acidic residues" evidence="18">
    <location>
        <begin position="353"/>
        <end position="372"/>
    </location>
</feature>
<dbReference type="Pfam" id="PF01207">
    <property type="entry name" value="Dus"/>
    <property type="match status" value="1"/>
</dbReference>
<dbReference type="SUPFAM" id="SSF51395">
    <property type="entry name" value="FMN-linked oxidoreductases"/>
    <property type="match status" value="1"/>
</dbReference>
<dbReference type="EMBL" id="FN653164">
    <property type="protein sequence ID" value="CBY13173.1"/>
    <property type="molecule type" value="Genomic_DNA"/>
</dbReference>
<dbReference type="Proteomes" id="UP000001307">
    <property type="component" value="Unassembled WGS sequence"/>
</dbReference>
<sequence length="575" mass="66028">MSWLSLAAGEKIRASAPMVDLSWLPFRTRSKSDFKIIHSKGVNLSYTPMHNAHLIVNDLKYRQNVLADLRNSPRPVFVQMAANDVKLFLEAIRIVKDFCDAVDLNLGCPQHIARRGGYGAFMMLGSWELISELIQAGSKIHRITVKIRVFEEIEKSVKYAKERFLLTVHGRTIEQKRELTGLANWEHIKAVKRKLTIPVILNGNIRYFEDIERAFQETRVDGVMSAEGILSNPGIFTPYSVTIHKVVDEFIVLFEENCGGATLSSLKTFLFRVWKSVLRENAELTFDLEACSSLQDCKLWNKKAGEKHEKECGPFIRKEKSQPTLTAEERRERNEKRHLEQEAKRKEHKKRKRDNDEDRVSKKDRLQEERKRLMAASRKSSLTVAIDLSYSKSMKPKEVKKMAGQLARIHGSNRKSLQPAKIFLTAFDAEDQLFKECERQHEGFSNFGFEVSSNDHHNCFSKEDLIILSPDAEEPLESVDLGKVYVIGGDLDESYSNKRSLEDALSHKITCKRLPIEDNLERATSHANKLRTKNTILSPNQVFDILLLYNDTREWKKALVTHVPLKKGFKLCSDE</sequence>
<evidence type="ECO:0000256" key="13">
    <source>
        <dbReference type="ARBA" id="ARBA00047287"/>
    </source>
</evidence>
<dbReference type="InterPro" id="IPR018517">
    <property type="entry name" value="tRNA_hU_synthase_CS"/>
</dbReference>
<evidence type="ECO:0000256" key="2">
    <source>
        <dbReference type="ARBA" id="ARBA00022603"/>
    </source>
</evidence>
<evidence type="ECO:0000256" key="4">
    <source>
        <dbReference type="ARBA" id="ARBA00022643"/>
    </source>
</evidence>
<dbReference type="CDD" id="cd18100">
    <property type="entry name" value="Trm10euk_B"/>
    <property type="match status" value="1"/>
</dbReference>
<name>E4XTW1_OIKDI</name>
<dbReference type="OrthoDB" id="278300at2759"/>
<comment type="similarity">
    <text evidence="11">Belongs to the Dus family. Dus1 subfamily.</text>
</comment>
<keyword evidence="6" id="KW-0949">S-adenosyl-L-methionine</keyword>
<keyword evidence="5" id="KW-0808">Transferase</keyword>
<comment type="catalytic activity">
    <reaction evidence="17">
        <text>5,6-dihydrouridine(17) in tRNA + NADP(+) = uridine(17) in tRNA + NADPH + H(+)</text>
        <dbReference type="Rhea" id="RHEA:53368"/>
        <dbReference type="Rhea" id="RHEA-COMP:13541"/>
        <dbReference type="Rhea" id="RHEA-COMP:13542"/>
        <dbReference type="ChEBI" id="CHEBI:15378"/>
        <dbReference type="ChEBI" id="CHEBI:57783"/>
        <dbReference type="ChEBI" id="CHEBI:58349"/>
        <dbReference type="ChEBI" id="CHEBI:65315"/>
        <dbReference type="ChEBI" id="CHEBI:74443"/>
        <dbReference type="EC" id="1.3.1.88"/>
    </reaction>
    <physiologicalReaction direction="right-to-left" evidence="17">
        <dbReference type="Rhea" id="RHEA:53370"/>
    </physiologicalReaction>
</comment>
<feature type="region of interest" description="Disordered" evidence="18">
    <location>
        <begin position="317"/>
        <end position="374"/>
    </location>
</feature>
<evidence type="ECO:0000313" key="20">
    <source>
        <dbReference type="EMBL" id="CBY13173.1"/>
    </source>
</evidence>
<keyword evidence="7" id="KW-0819">tRNA processing</keyword>
<comment type="catalytic activity">
    <reaction evidence="16">
        <text>5,6-dihydrouridine(16) in tRNA + NAD(+) = uridine(16) in tRNA + NADH + H(+)</text>
        <dbReference type="Rhea" id="RHEA:53380"/>
        <dbReference type="Rhea" id="RHEA-COMP:13543"/>
        <dbReference type="Rhea" id="RHEA-COMP:13544"/>
        <dbReference type="ChEBI" id="CHEBI:15378"/>
        <dbReference type="ChEBI" id="CHEBI:57540"/>
        <dbReference type="ChEBI" id="CHEBI:57945"/>
        <dbReference type="ChEBI" id="CHEBI:65315"/>
        <dbReference type="ChEBI" id="CHEBI:74443"/>
        <dbReference type="EC" id="1.3.1.88"/>
    </reaction>
    <physiologicalReaction direction="right-to-left" evidence="16">
        <dbReference type="Rhea" id="RHEA:53382"/>
    </physiologicalReaction>
</comment>
<evidence type="ECO:0000256" key="12">
    <source>
        <dbReference type="ARBA" id="ARBA00045240"/>
    </source>
</evidence>
<dbReference type="InterPro" id="IPR028564">
    <property type="entry name" value="MT_TRM10-typ"/>
</dbReference>
<dbReference type="PROSITE" id="PS01136">
    <property type="entry name" value="UPF0034"/>
    <property type="match status" value="1"/>
</dbReference>
<dbReference type="CDD" id="cd02801">
    <property type="entry name" value="DUS_like_FMN"/>
    <property type="match status" value="1"/>
</dbReference>
<proteinExistence type="inferred from homology"/>
<evidence type="ECO:0000256" key="16">
    <source>
        <dbReference type="ARBA" id="ARBA00048934"/>
    </source>
</evidence>
<dbReference type="GO" id="GO:0052905">
    <property type="term" value="F:tRNA (guanosine(9)-N1)-methyltransferase activity"/>
    <property type="evidence" value="ECO:0007669"/>
    <property type="project" value="UniProtKB-EC"/>
</dbReference>
<evidence type="ECO:0000256" key="1">
    <source>
        <dbReference type="ARBA" id="ARBA00001917"/>
    </source>
</evidence>
<comment type="catalytic activity">
    <reaction evidence="14">
        <text>5,6-dihydrouridine(16) in tRNA + NADP(+) = uridine(16) in tRNA + NADPH + H(+)</text>
        <dbReference type="Rhea" id="RHEA:53376"/>
        <dbReference type="Rhea" id="RHEA-COMP:13543"/>
        <dbReference type="Rhea" id="RHEA-COMP:13544"/>
        <dbReference type="ChEBI" id="CHEBI:15378"/>
        <dbReference type="ChEBI" id="CHEBI:57783"/>
        <dbReference type="ChEBI" id="CHEBI:58349"/>
        <dbReference type="ChEBI" id="CHEBI:65315"/>
        <dbReference type="ChEBI" id="CHEBI:74443"/>
        <dbReference type="EC" id="1.3.1.88"/>
    </reaction>
    <physiologicalReaction direction="right-to-left" evidence="14">
        <dbReference type="Rhea" id="RHEA:53378"/>
    </physiologicalReaction>
</comment>
<keyword evidence="21" id="KW-1185">Reference proteome</keyword>
<dbReference type="PROSITE" id="PS51675">
    <property type="entry name" value="SAM_MT_TRM10"/>
    <property type="match status" value="1"/>
</dbReference>
<evidence type="ECO:0000313" key="21">
    <source>
        <dbReference type="Proteomes" id="UP000001307"/>
    </source>
</evidence>
<dbReference type="GO" id="GO:0050660">
    <property type="term" value="F:flavin adenine dinucleotide binding"/>
    <property type="evidence" value="ECO:0007669"/>
    <property type="project" value="InterPro"/>
</dbReference>
<dbReference type="InParanoid" id="E4XTW1"/>
<dbReference type="InterPro" id="IPR047911">
    <property type="entry name" value="Trm10_B_MTase_dom"/>
</dbReference>
<protein>
    <recommendedName>
        <fullName evidence="19">SAM-dependent MTase TRM10-type domain-containing protein</fullName>
    </recommendedName>
</protein>
<comment type="catalytic activity">
    <reaction evidence="15">
        <text>guanosine(9) in tRNA + S-adenosyl-L-methionine = N(1)-methylguanosine(9) in tRNA + S-adenosyl-L-homocysteine + H(+)</text>
        <dbReference type="Rhea" id="RHEA:43156"/>
        <dbReference type="Rhea" id="RHEA-COMP:10367"/>
        <dbReference type="Rhea" id="RHEA-COMP:10368"/>
        <dbReference type="ChEBI" id="CHEBI:15378"/>
        <dbReference type="ChEBI" id="CHEBI:57856"/>
        <dbReference type="ChEBI" id="CHEBI:59789"/>
        <dbReference type="ChEBI" id="CHEBI:73542"/>
        <dbReference type="ChEBI" id="CHEBI:74269"/>
        <dbReference type="EC" id="2.1.1.221"/>
    </reaction>
</comment>
<dbReference type="AlphaFoldDB" id="E4XTW1"/>